<protein>
    <submittedName>
        <fullName evidence="1">Uncharacterized protein</fullName>
    </submittedName>
</protein>
<keyword evidence="2" id="KW-1185">Reference proteome</keyword>
<dbReference type="EMBL" id="BPLR01005952">
    <property type="protein sequence ID" value="GIY06385.1"/>
    <property type="molecule type" value="Genomic_DNA"/>
</dbReference>
<reference evidence="1 2" key="1">
    <citation type="submission" date="2021-06" db="EMBL/GenBank/DDBJ databases">
        <title>Caerostris extrusa draft genome.</title>
        <authorList>
            <person name="Kono N."/>
            <person name="Arakawa K."/>
        </authorList>
    </citation>
    <scope>NUCLEOTIDE SEQUENCE [LARGE SCALE GENOMIC DNA]</scope>
</reference>
<proteinExistence type="predicted"/>
<dbReference type="Proteomes" id="UP001054945">
    <property type="component" value="Unassembled WGS sequence"/>
</dbReference>
<organism evidence="1 2">
    <name type="scientific">Caerostris extrusa</name>
    <name type="common">Bark spider</name>
    <name type="synonym">Caerostris bankana</name>
    <dbReference type="NCBI Taxonomy" id="172846"/>
    <lineage>
        <taxon>Eukaryota</taxon>
        <taxon>Metazoa</taxon>
        <taxon>Ecdysozoa</taxon>
        <taxon>Arthropoda</taxon>
        <taxon>Chelicerata</taxon>
        <taxon>Arachnida</taxon>
        <taxon>Araneae</taxon>
        <taxon>Araneomorphae</taxon>
        <taxon>Entelegynae</taxon>
        <taxon>Araneoidea</taxon>
        <taxon>Araneidae</taxon>
        <taxon>Caerostris</taxon>
    </lineage>
</organism>
<comment type="caution">
    <text evidence="1">The sequence shown here is derived from an EMBL/GenBank/DDBJ whole genome shotgun (WGS) entry which is preliminary data.</text>
</comment>
<evidence type="ECO:0000313" key="1">
    <source>
        <dbReference type="EMBL" id="GIY06385.1"/>
    </source>
</evidence>
<name>A0AAV4QB93_CAEEX</name>
<gene>
    <name evidence="1" type="ORF">CEXT_365271</name>
</gene>
<sequence>MVLLHIPPVHQTLLLTGSSNSAAAARFVLMPDGPSNDAWLVGMGICDSTSSFLLFHDEEKYEISLETLGVNLQNMLIKAGQRFNVNPDNKVNNTQKKFLST</sequence>
<accession>A0AAV4QB93</accession>
<evidence type="ECO:0000313" key="2">
    <source>
        <dbReference type="Proteomes" id="UP001054945"/>
    </source>
</evidence>
<dbReference type="AlphaFoldDB" id="A0AAV4QB93"/>